<sequence>MFLNKPSFFTRQGNDKKEMIHYIGCLLRFEDLLINSFWVGTTRLQEKLFACDYVLFLRV</sequence>
<name>A1ZQZ1_MICM2</name>
<dbReference type="Proteomes" id="UP000004095">
    <property type="component" value="Unassembled WGS sequence"/>
</dbReference>
<comment type="caution">
    <text evidence="1">The sequence shown here is derived from an EMBL/GenBank/DDBJ whole genome shotgun (WGS) entry which is preliminary data.</text>
</comment>
<accession>A1ZQZ1</accession>
<evidence type="ECO:0000313" key="2">
    <source>
        <dbReference type="Proteomes" id="UP000004095"/>
    </source>
</evidence>
<reference evidence="1 2" key="1">
    <citation type="submission" date="2007-01" db="EMBL/GenBank/DDBJ databases">
        <authorList>
            <person name="Haygood M."/>
            <person name="Podell S."/>
            <person name="Anderson C."/>
            <person name="Hopkinson B."/>
            <person name="Roe K."/>
            <person name="Barbeau K."/>
            <person name="Gaasterland T."/>
            <person name="Ferriera S."/>
            <person name="Johnson J."/>
            <person name="Kravitz S."/>
            <person name="Beeson K."/>
            <person name="Sutton G."/>
            <person name="Rogers Y.-H."/>
            <person name="Friedman R."/>
            <person name="Frazier M."/>
            <person name="Venter J.C."/>
        </authorList>
    </citation>
    <scope>NUCLEOTIDE SEQUENCE [LARGE SCALE GENOMIC DNA]</scope>
    <source>
        <strain evidence="1 2">ATCC 23134</strain>
    </source>
</reference>
<dbReference type="AlphaFoldDB" id="A1ZQZ1"/>
<proteinExistence type="predicted"/>
<evidence type="ECO:0000313" key="1">
    <source>
        <dbReference type="EMBL" id="EAY27296.1"/>
    </source>
</evidence>
<protein>
    <submittedName>
        <fullName evidence="1">Uncharacterized protein</fullName>
    </submittedName>
</protein>
<keyword evidence="2" id="KW-1185">Reference proteome</keyword>
<gene>
    <name evidence="1" type="ORF">M23134_06606</name>
</gene>
<dbReference type="EMBL" id="AAWS01000025">
    <property type="protein sequence ID" value="EAY27296.1"/>
    <property type="molecule type" value="Genomic_DNA"/>
</dbReference>
<organism evidence="1 2">
    <name type="scientific">Microscilla marina ATCC 23134</name>
    <dbReference type="NCBI Taxonomy" id="313606"/>
    <lineage>
        <taxon>Bacteria</taxon>
        <taxon>Pseudomonadati</taxon>
        <taxon>Bacteroidota</taxon>
        <taxon>Cytophagia</taxon>
        <taxon>Cytophagales</taxon>
        <taxon>Microscillaceae</taxon>
        <taxon>Microscilla</taxon>
    </lineage>
</organism>